<dbReference type="PANTHER" id="PTHR13620">
    <property type="entry name" value="3-5 EXONUCLEASE"/>
    <property type="match status" value="1"/>
</dbReference>
<sequence length="605" mass="66529">MIGGHGNGSSLLHAARKHASSTIYRKRKPQTAVVTYPKPPPHALMGASLDPTRVRLGASVLQGALGRSLRSRSTNMRWHPSMGIRFSPSRPERASLYPRLDVGRFLHAAATDDGGSTEPGIKVPSMLHATSSDEAPASAAALVPEALHGELHDAGMANDTESAMHTAESIEENAPESPQRRPTPMSFIMSNKLFNAAKAAAPDTPASFWSHTLYERITADGDTEKPKVHYCTSKHAMELVCQEHFLGQEILGFDLEWSIYANRNSGARANVSLIQLASPSRIGIFQVAAFDEDDFVAPTFRKIMEDPNVRKAGVNIRGDCTRLKNHLDITVQGVFELSHLYKQVKYSAAGTPRLINKSVVAMSVQAQEYLQLPIYKGSSVRTSNWEQPLNPAQITYSAADAYAGLQLYLVLDAKRKELKPCPPRPHHAELRLPIPRAVAEEEAELVPCEAVNPEPSIDACSESTPTETTQGSTEARTRKPKAADPQIPAPVMRDARIVEAEHMARAFRASNRVATSTSVLRTYYLWHVNQDLNPILIAELLRDPPLRTSTVITYLLDAVDGLKLPYSRTRLKTEVLSFLHHTSLNGKYRSLARDCENVEPQIATA</sequence>
<dbReference type="Gene3D" id="3.30.420.10">
    <property type="entry name" value="Ribonuclease H-like superfamily/Ribonuclease H"/>
    <property type="match status" value="1"/>
</dbReference>
<dbReference type="InterPro" id="IPR051132">
    <property type="entry name" value="3-5_Exonuclease_domain"/>
</dbReference>
<keyword evidence="2" id="KW-0378">Hydrolase</keyword>
<evidence type="ECO:0000256" key="1">
    <source>
        <dbReference type="ARBA" id="ARBA00022722"/>
    </source>
</evidence>
<dbReference type="SMART" id="SM00474">
    <property type="entry name" value="35EXOc"/>
    <property type="match status" value="1"/>
</dbReference>
<dbReference type="GO" id="GO:0003676">
    <property type="term" value="F:nucleic acid binding"/>
    <property type="evidence" value="ECO:0007669"/>
    <property type="project" value="InterPro"/>
</dbReference>
<keyword evidence="6" id="KW-1185">Reference proteome</keyword>
<dbReference type="OrthoDB" id="1920326at2759"/>
<evidence type="ECO:0000313" key="6">
    <source>
        <dbReference type="Proteomes" id="UP000557566"/>
    </source>
</evidence>
<dbReference type="InterPro" id="IPR012337">
    <property type="entry name" value="RNaseH-like_sf"/>
</dbReference>
<dbReference type="PANTHER" id="PTHR13620:SF104">
    <property type="entry name" value="EXONUCLEASE 3'-5' DOMAIN-CONTAINING PROTEIN 2"/>
    <property type="match status" value="1"/>
</dbReference>
<feature type="compositionally biased region" description="Polar residues" evidence="3">
    <location>
        <begin position="461"/>
        <end position="474"/>
    </location>
</feature>
<keyword evidence="1" id="KW-0540">Nuclease</keyword>
<protein>
    <recommendedName>
        <fullName evidence="4">3'-5' exonuclease domain-containing protein</fullName>
    </recommendedName>
</protein>
<dbReference type="GO" id="GO:0006139">
    <property type="term" value="P:nucleobase-containing compound metabolic process"/>
    <property type="evidence" value="ECO:0007669"/>
    <property type="project" value="InterPro"/>
</dbReference>
<dbReference type="GO" id="GO:0005737">
    <property type="term" value="C:cytoplasm"/>
    <property type="evidence" value="ECO:0007669"/>
    <property type="project" value="TreeGrafter"/>
</dbReference>
<evidence type="ECO:0000313" key="5">
    <source>
        <dbReference type="EMBL" id="KAF4512889.1"/>
    </source>
</evidence>
<dbReference type="SUPFAM" id="SSF53098">
    <property type="entry name" value="Ribonuclease H-like"/>
    <property type="match status" value="1"/>
</dbReference>
<feature type="region of interest" description="Disordered" evidence="3">
    <location>
        <begin position="17"/>
        <end position="39"/>
    </location>
</feature>
<dbReference type="Proteomes" id="UP000557566">
    <property type="component" value="Unassembled WGS sequence"/>
</dbReference>
<evidence type="ECO:0000256" key="2">
    <source>
        <dbReference type="ARBA" id="ARBA00022801"/>
    </source>
</evidence>
<dbReference type="InterPro" id="IPR002562">
    <property type="entry name" value="3'-5'_exonuclease_dom"/>
</dbReference>
<feature type="region of interest" description="Disordered" evidence="3">
    <location>
        <begin position="453"/>
        <end position="486"/>
    </location>
</feature>
<proteinExistence type="predicted"/>
<organism evidence="5 6">
    <name type="scientific">Ophiocordyceps sinensis</name>
    <dbReference type="NCBI Taxonomy" id="72228"/>
    <lineage>
        <taxon>Eukaryota</taxon>
        <taxon>Fungi</taxon>
        <taxon>Dikarya</taxon>
        <taxon>Ascomycota</taxon>
        <taxon>Pezizomycotina</taxon>
        <taxon>Sordariomycetes</taxon>
        <taxon>Hypocreomycetidae</taxon>
        <taxon>Hypocreales</taxon>
        <taxon>Ophiocordycipitaceae</taxon>
        <taxon>Ophiocordyceps</taxon>
    </lineage>
</organism>
<dbReference type="AlphaFoldDB" id="A0A8H4PYI9"/>
<gene>
    <name evidence="5" type="ORF">G6O67_000219</name>
</gene>
<reference evidence="5 6" key="1">
    <citation type="journal article" date="2020" name="Genome Biol. Evol.">
        <title>A new high-quality draft genome assembly of the Chinese cordyceps Ophiocordyceps sinensis.</title>
        <authorList>
            <person name="Shu R."/>
            <person name="Zhang J."/>
            <person name="Meng Q."/>
            <person name="Zhang H."/>
            <person name="Zhou G."/>
            <person name="Li M."/>
            <person name="Wu P."/>
            <person name="Zhao Y."/>
            <person name="Chen C."/>
            <person name="Qin Q."/>
        </authorList>
    </citation>
    <scope>NUCLEOTIDE SEQUENCE [LARGE SCALE GENOMIC DNA]</scope>
    <source>
        <strain evidence="5 6">IOZ07</strain>
    </source>
</reference>
<dbReference type="InterPro" id="IPR036397">
    <property type="entry name" value="RNaseH_sf"/>
</dbReference>
<evidence type="ECO:0000256" key="3">
    <source>
        <dbReference type="SAM" id="MobiDB-lite"/>
    </source>
</evidence>
<dbReference type="Pfam" id="PF01612">
    <property type="entry name" value="DNA_pol_A_exo1"/>
    <property type="match status" value="1"/>
</dbReference>
<comment type="caution">
    <text evidence="5">The sequence shown here is derived from an EMBL/GenBank/DDBJ whole genome shotgun (WGS) entry which is preliminary data.</text>
</comment>
<evidence type="ECO:0000259" key="4">
    <source>
        <dbReference type="SMART" id="SM00474"/>
    </source>
</evidence>
<feature type="domain" description="3'-5' exonuclease" evidence="4">
    <location>
        <begin position="228"/>
        <end position="416"/>
    </location>
</feature>
<dbReference type="EMBL" id="JAAVMX010000001">
    <property type="protein sequence ID" value="KAF4512889.1"/>
    <property type="molecule type" value="Genomic_DNA"/>
</dbReference>
<name>A0A8H4PYI9_9HYPO</name>
<dbReference type="GO" id="GO:0008408">
    <property type="term" value="F:3'-5' exonuclease activity"/>
    <property type="evidence" value="ECO:0007669"/>
    <property type="project" value="InterPro"/>
</dbReference>
<accession>A0A8H4PYI9</accession>
<feature type="compositionally biased region" description="Basic residues" evidence="3">
    <location>
        <begin position="17"/>
        <end position="29"/>
    </location>
</feature>
<dbReference type="GO" id="GO:0005634">
    <property type="term" value="C:nucleus"/>
    <property type="evidence" value="ECO:0007669"/>
    <property type="project" value="TreeGrafter"/>
</dbReference>
<dbReference type="CDD" id="cd06141">
    <property type="entry name" value="WRN_exo"/>
    <property type="match status" value="1"/>
</dbReference>